<sequence length="166" mass="19011">MQTQFQTCLVAAVDEPLYLPMSDTQRWHEIQFAHGYFNSALHELAHWCVAGFERRQLTDYGYWYEPDGRTAEQQREFERVEVRPQAIEWHLTLASNRRFQVSVDNLSGEPTDAAPFRESVRRQAWQFQENGLPDRAQTLVGLISQAFGTDQTSFSFGSSATGASDS</sequence>
<dbReference type="EMBL" id="AAOE01000023">
    <property type="protein sequence ID" value="EAR08268.1"/>
    <property type="molecule type" value="Genomic_DNA"/>
</dbReference>
<proteinExistence type="predicted"/>
<dbReference type="InterPro" id="IPR007411">
    <property type="entry name" value="EpmC"/>
</dbReference>
<dbReference type="STRING" id="314283.MED297_13997"/>
<dbReference type="HOGENOM" id="CLU_097152_0_0_6"/>
<name>A4BHZ6_9GAMM</name>
<gene>
    <name evidence="1" type="ORF">MED297_13997</name>
</gene>
<dbReference type="Proteomes" id="UP000005953">
    <property type="component" value="Unassembled WGS sequence"/>
</dbReference>
<accession>A4BHZ6</accession>
<protein>
    <recommendedName>
        <fullName evidence="3">Transporting ATPase</fullName>
    </recommendedName>
</protein>
<dbReference type="Pfam" id="PF04315">
    <property type="entry name" value="EpmC"/>
    <property type="match status" value="1"/>
</dbReference>
<organism evidence="1 2">
    <name type="scientific">Reinekea blandensis MED297</name>
    <dbReference type="NCBI Taxonomy" id="314283"/>
    <lineage>
        <taxon>Bacteria</taxon>
        <taxon>Pseudomonadati</taxon>
        <taxon>Pseudomonadota</taxon>
        <taxon>Gammaproteobacteria</taxon>
        <taxon>Oceanospirillales</taxon>
        <taxon>Saccharospirillaceae</taxon>
        <taxon>Reinekea</taxon>
    </lineage>
</organism>
<keyword evidence="2" id="KW-1185">Reference proteome</keyword>
<evidence type="ECO:0000313" key="2">
    <source>
        <dbReference type="Proteomes" id="UP000005953"/>
    </source>
</evidence>
<evidence type="ECO:0008006" key="3">
    <source>
        <dbReference type="Google" id="ProtNLM"/>
    </source>
</evidence>
<dbReference type="AlphaFoldDB" id="A4BHZ6"/>
<dbReference type="RefSeq" id="WP_008042739.1">
    <property type="nucleotide sequence ID" value="NZ_CH724149.1"/>
</dbReference>
<comment type="caution">
    <text evidence="1">The sequence shown here is derived from an EMBL/GenBank/DDBJ whole genome shotgun (WGS) entry which is preliminary data.</text>
</comment>
<reference evidence="1 2" key="1">
    <citation type="submission" date="2006-02" db="EMBL/GenBank/DDBJ databases">
        <authorList>
            <person name="Pinhassi J."/>
            <person name="Pedros-Alio C."/>
            <person name="Ferriera S."/>
            <person name="Johnson J."/>
            <person name="Kravitz S."/>
            <person name="Halpern A."/>
            <person name="Remington K."/>
            <person name="Beeson K."/>
            <person name="Tran B."/>
            <person name="Rogers Y.-H."/>
            <person name="Friedman R."/>
            <person name="Venter J.C."/>
        </authorList>
    </citation>
    <scope>NUCLEOTIDE SEQUENCE [LARGE SCALE GENOMIC DNA]</scope>
    <source>
        <strain evidence="1 2">MED297</strain>
    </source>
</reference>
<evidence type="ECO:0000313" key="1">
    <source>
        <dbReference type="EMBL" id="EAR08268.1"/>
    </source>
</evidence>